<evidence type="ECO:0000313" key="2">
    <source>
        <dbReference type="Proteomes" id="UP001016761"/>
    </source>
</evidence>
<evidence type="ECO:0000313" key="1">
    <source>
        <dbReference type="EMBL" id="NUC71664.1"/>
    </source>
</evidence>
<accession>A0ABX2L5Y2</accession>
<proteinExistence type="predicted"/>
<comment type="caution">
    <text evidence="1">The sequence shown here is derived from an EMBL/GenBank/DDBJ whole genome shotgun (WGS) entry which is preliminary data.</text>
</comment>
<gene>
    <name evidence="1" type="ORF">HTZ84_04950</name>
</gene>
<reference evidence="1 2" key="1">
    <citation type="submission" date="2020-06" db="EMBL/GenBank/DDBJ databases">
        <title>Haloterrigena sp. nov., an extremely halophilic archaeon isolated from a saline sediment.</title>
        <authorList>
            <person name="Liu B.-B."/>
        </authorList>
    </citation>
    <scope>NUCLEOTIDE SEQUENCE [LARGE SCALE GENOMIC DNA]</scope>
    <source>
        <strain evidence="1 2">SYSU A558-1</strain>
    </source>
</reference>
<dbReference type="Proteomes" id="UP001016761">
    <property type="component" value="Unassembled WGS sequence"/>
</dbReference>
<organism evidence="1 2">
    <name type="scientific">Haloterrigena gelatinilytica</name>
    <dbReference type="NCBI Taxonomy" id="2741724"/>
    <lineage>
        <taxon>Archaea</taxon>
        <taxon>Methanobacteriati</taxon>
        <taxon>Methanobacteriota</taxon>
        <taxon>Stenosarchaea group</taxon>
        <taxon>Halobacteria</taxon>
        <taxon>Halobacteriales</taxon>
        <taxon>Natrialbaceae</taxon>
        <taxon>Haloterrigena</taxon>
    </lineage>
</organism>
<sequence length="146" mass="17023">MTEQEDEQEDVEIAAIYMQPPNESFYEKYIEGCKDATTDPDPTIYIDNNIDEMERTKFQQLLEDLAMTQYDVIVTTDHDTFPSNDGGLMAIFLFLVSYHNITVRYSVFDDEMDGQLLPHFEWDSGFDKAVERHNLHGLKGKYTGRY</sequence>
<protein>
    <submittedName>
        <fullName evidence="1">Recombinase family protein</fullName>
    </submittedName>
</protein>
<name>A0ABX2L5Y2_9EURY</name>
<dbReference type="EMBL" id="JABUQZ010000001">
    <property type="protein sequence ID" value="NUC71664.1"/>
    <property type="molecule type" value="Genomic_DNA"/>
</dbReference>
<keyword evidence="2" id="KW-1185">Reference proteome</keyword>
<dbReference type="RefSeq" id="WP_174679655.1">
    <property type="nucleotide sequence ID" value="NZ_JABUQZ010000001.1"/>
</dbReference>